<evidence type="ECO:0000256" key="5">
    <source>
        <dbReference type="SAM" id="Phobius"/>
    </source>
</evidence>
<organism evidence="6 7">
    <name type="scientific">Duganella flavida</name>
    <dbReference type="NCBI Taxonomy" id="2692175"/>
    <lineage>
        <taxon>Bacteria</taxon>
        <taxon>Pseudomonadati</taxon>
        <taxon>Pseudomonadota</taxon>
        <taxon>Betaproteobacteria</taxon>
        <taxon>Burkholderiales</taxon>
        <taxon>Oxalobacteraceae</taxon>
        <taxon>Telluria group</taxon>
        <taxon>Duganella</taxon>
    </lineage>
</organism>
<evidence type="ECO:0000256" key="4">
    <source>
        <dbReference type="ARBA" id="ARBA00023136"/>
    </source>
</evidence>
<sequence length="321" mass="34450">MSDQIPVPAALPALPSASRSTVSVTHFSMILGLSGLGYALLNAAKLWGIPPILGELELEMSFAIWCALVLRYQIRLIRQPRQIIEEYHDPVSCSIASLIGVSTLVFVPAAAAYSLIAAWSLAIVGIAWHLGFSAWHTARLWRGNRNTTDTTPALYLPDVAGNFTSAAALGVLGQPDWAWLFLGAGLFSWLSLEPVIKASIIHGAALAPARRPLMGIQAAPAVVCAASVLFIEPHIAGPWVMLLLGYGLYQLIHGLRLTSWLKEQPFTRSYWAYTFGMTSALNCCLKLALGGSGAARVLAVPLMAAVSSFIVYLGARTLLSR</sequence>
<evidence type="ECO:0000313" key="6">
    <source>
        <dbReference type="EMBL" id="MYM22625.1"/>
    </source>
</evidence>
<dbReference type="InterPro" id="IPR038665">
    <property type="entry name" value="Voltage-dep_anion_channel_sf"/>
</dbReference>
<keyword evidence="2 5" id="KW-0812">Transmembrane</keyword>
<feature type="transmembrane region" description="Helical" evidence="5">
    <location>
        <begin position="237"/>
        <end position="258"/>
    </location>
</feature>
<comment type="subcellular location">
    <subcellularLocation>
        <location evidence="1">Membrane</location>
        <topology evidence="1">Multi-pass membrane protein</topology>
    </subcellularLocation>
</comment>
<dbReference type="Gene3D" id="1.50.10.150">
    <property type="entry name" value="Voltage-dependent anion channel"/>
    <property type="match status" value="1"/>
</dbReference>
<dbReference type="InterPro" id="IPR052951">
    <property type="entry name" value="Tellurite_res_ion_channel"/>
</dbReference>
<feature type="transmembrane region" description="Helical" evidence="5">
    <location>
        <begin position="21"/>
        <end position="41"/>
    </location>
</feature>
<dbReference type="Proteomes" id="UP000479335">
    <property type="component" value="Unassembled WGS sequence"/>
</dbReference>
<feature type="transmembrane region" description="Helical" evidence="5">
    <location>
        <begin position="91"/>
        <end position="111"/>
    </location>
</feature>
<evidence type="ECO:0000313" key="7">
    <source>
        <dbReference type="Proteomes" id="UP000479335"/>
    </source>
</evidence>
<accession>A0A6L8K6N9</accession>
<protein>
    <submittedName>
        <fullName evidence="6">Dicarboxylate transporter/tellurite-resistance protein TehA</fullName>
    </submittedName>
</protein>
<gene>
    <name evidence="6" type="ORF">GTP46_08200</name>
</gene>
<dbReference type="InterPro" id="IPR004695">
    <property type="entry name" value="SLAC1/Mae1/Ssu1/TehA"/>
</dbReference>
<dbReference type="PANTHER" id="PTHR37955">
    <property type="entry name" value="TELLURITE RESISTANCE PROTEIN TEHA"/>
    <property type="match status" value="1"/>
</dbReference>
<dbReference type="GO" id="GO:0005886">
    <property type="term" value="C:plasma membrane"/>
    <property type="evidence" value="ECO:0007669"/>
    <property type="project" value="TreeGrafter"/>
</dbReference>
<feature type="transmembrane region" description="Helical" evidence="5">
    <location>
        <begin position="295"/>
        <end position="315"/>
    </location>
</feature>
<dbReference type="RefSeq" id="WP_161006124.1">
    <property type="nucleotide sequence ID" value="NZ_WWCN01000004.1"/>
</dbReference>
<dbReference type="EMBL" id="WWCN01000004">
    <property type="protein sequence ID" value="MYM22625.1"/>
    <property type="molecule type" value="Genomic_DNA"/>
</dbReference>
<feature type="transmembrane region" description="Helical" evidence="5">
    <location>
        <begin position="178"/>
        <end position="200"/>
    </location>
</feature>
<keyword evidence="7" id="KW-1185">Reference proteome</keyword>
<feature type="transmembrane region" description="Helical" evidence="5">
    <location>
        <begin position="270"/>
        <end position="289"/>
    </location>
</feature>
<dbReference type="GO" id="GO:0046583">
    <property type="term" value="F:monoatomic cation efflux transmembrane transporter activity"/>
    <property type="evidence" value="ECO:0007669"/>
    <property type="project" value="TreeGrafter"/>
</dbReference>
<proteinExistence type="predicted"/>
<reference evidence="6 7" key="1">
    <citation type="submission" date="2019-12" db="EMBL/GenBank/DDBJ databases">
        <title>Novel species isolated from a subtropical stream in China.</title>
        <authorList>
            <person name="Lu H."/>
        </authorList>
    </citation>
    <scope>NUCLEOTIDE SEQUENCE [LARGE SCALE GENOMIC DNA]</scope>
    <source>
        <strain evidence="6 7">FT135W</strain>
    </source>
</reference>
<evidence type="ECO:0000256" key="1">
    <source>
        <dbReference type="ARBA" id="ARBA00004141"/>
    </source>
</evidence>
<feature type="transmembrane region" description="Helical" evidence="5">
    <location>
        <begin position="47"/>
        <end position="70"/>
    </location>
</feature>
<dbReference type="Pfam" id="PF03595">
    <property type="entry name" value="SLAC1"/>
    <property type="match status" value="1"/>
</dbReference>
<evidence type="ECO:0000256" key="2">
    <source>
        <dbReference type="ARBA" id="ARBA00022692"/>
    </source>
</evidence>
<feature type="transmembrane region" description="Helical" evidence="5">
    <location>
        <begin position="212"/>
        <end position="231"/>
    </location>
</feature>
<dbReference type="PANTHER" id="PTHR37955:SF1">
    <property type="entry name" value="DEP DOMAIN-CONTAINING PROTEIN"/>
    <property type="match status" value="1"/>
</dbReference>
<comment type="caution">
    <text evidence="6">The sequence shown here is derived from an EMBL/GenBank/DDBJ whole genome shotgun (WGS) entry which is preliminary data.</text>
</comment>
<dbReference type="AlphaFoldDB" id="A0A6L8K6N9"/>
<feature type="transmembrane region" description="Helical" evidence="5">
    <location>
        <begin position="153"/>
        <end position="172"/>
    </location>
</feature>
<keyword evidence="3 5" id="KW-1133">Transmembrane helix</keyword>
<feature type="transmembrane region" description="Helical" evidence="5">
    <location>
        <begin position="117"/>
        <end position="141"/>
    </location>
</feature>
<name>A0A6L8K6N9_9BURK</name>
<evidence type="ECO:0000256" key="3">
    <source>
        <dbReference type="ARBA" id="ARBA00022989"/>
    </source>
</evidence>
<keyword evidence="4 5" id="KW-0472">Membrane</keyword>